<dbReference type="Proteomes" id="UP000076552">
    <property type="component" value="Unassembled WGS sequence"/>
</dbReference>
<gene>
    <name evidence="2" type="ORF">CT0861_04740</name>
</gene>
<sequence length="159" mass="17939">MDKPTIGEAVRWNAPKGLDRSNSGAGDLRGDLIKTHSGTIFQRHIMDGELPPGQLADDVNPLEIVTPVRLPLASSFFESSFCHRRTNTSQRLVSRHQMCWNTGEMMAPDTIKLRPDNIQNRRYSTLNIRRACLGGKADQRWTHEVRAMSASIHTNSFVR</sequence>
<dbReference type="AlphaFoldDB" id="A0A166RN62"/>
<comment type="caution">
    <text evidence="2">The sequence shown here is derived from an EMBL/GenBank/DDBJ whole genome shotgun (WGS) entry which is preliminary data.</text>
</comment>
<proteinExistence type="predicted"/>
<evidence type="ECO:0000313" key="3">
    <source>
        <dbReference type="Proteomes" id="UP000076552"/>
    </source>
</evidence>
<accession>A0A166RN62</accession>
<dbReference type="EMBL" id="LFIV01000105">
    <property type="protein sequence ID" value="KZL69479.1"/>
    <property type="molecule type" value="Genomic_DNA"/>
</dbReference>
<evidence type="ECO:0000313" key="2">
    <source>
        <dbReference type="EMBL" id="KZL69479.1"/>
    </source>
</evidence>
<keyword evidence="3" id="KW-1185">Reference proteome</keyword>
<feature type="region of interest" description="Disordered" evidence="1">
    <location>
        <begin position="1"/>
        <end position="26"/>
    </location>
</feature>
<organism evidence="2 3">
    <name type="scientific">Colletotrichum tofieldiae</name>
    <dbReference type="NCBI Taxonomy" id="708197"/>
    <lineage>
        <taxon>Eukaryota</taxon>
        <taxon>Fungi</taxon>
        <taxon>Dikarya</taxon>
        <taxon>Ascomycota</taxon>
        <taxon>Pezizomycotina</taxon>
        <taxon>Sordariomycetes</taxon>
        <taxon>Hypocreomycetidae</taxon>
        <taxon>Glomerellales</taxon>
        <taxon>Glomerellaceae</taxon>
        <taxon>Colletotrichum</taxon>
        <taxon>Colletotrichum spaethianum species complex</taxon>
    </lineage>
</organism>
<protein>
    <submittedName>
        <fullName evidence="2">Uncharacterized protein</fullName>
    </submittedName>
</protein>
<evidence type="ECO:0000256" key="1">
    <source>
        <dbReference type="SAM" id="MobiDB-lite"/>
    </source>
</evidence>
<name>A0A166RN62_9PEZI</name>
<reference evidence="2 3" key="1">
    <citation type="submission" date="2015-06" db="EMBL/GenBank/DDBJ databases">
        <title>Survival trade-offs in plant roots during colonization by closely related pathogenic and mutualistic fungi.</title>
        <authorList>
            <person name="Hacquard S."/>
            <person name="Kracher B."/>
            <person name="Hiruma K."/>
            <person name="Weinman A."/>
            <person name="Muench P."/>
            <person name="Garrido Oter R."/>
            <person name="Ver Loren van Themaat E."/>
            <person name="Dallerey J.-F."/>
            <person name="Damm U."/>
            <person name="Henrissat B."/>
            <person name="Lespinet O."/>
            <person name="Thon M."/>
            <person name="Kemen E."/>
            <person name="McHardy A.C."/>
            <person name="Schulze-Lefert P."/>
            <person name="O'Connell R.J."/>
        </authorList>
    </citation>
    <scope>NUCLEOTIDE SEQUENCE [LARGE SCALE GENOMIC DNA]</scope>
    <source>
        <strain evidence="2 3">0861</strain>
    </source>
</reference>